<keyword evidence="1" id="KW-0732">Signal</keyword>
<dbReference type="AlphaFoldDB" id="A0A4R2LDV4"/>
<protein>
    <submittedName>
        <fullName evidence="3">Type IV secretory pathway VirJ component</fullName>
    </submittedName>
</protein>
<comment type="caution">
    <text evidence="3">The sequence shown here is derived from an EMBL/GenBank/DDBJ whole genome shotgun (WGS) entry which is preliminary data.</text>
</comment>
<reference evidence="3 4" key="1">
    <citation type="submission" date="2019-03" db="EMBL/GenBank/DDBJ databases">
        <title>Genomic Encyclopedia of Type Strains, Phase IV (KMG-IV): sequencing the most valuable type-strain genomes for metagenomic binning, comparative biology and taxonomic classification.</title>
        <authorList>
            <person name="Goeker M."/>
        </authorList>
    </citation>
    <scope>NUCLEOTIDE SEQUENCE [LARGE SCALE GENOMIC DNA]</scope>
    <source>
        <strain evidence="3 4">DSM 25287</strain>
    </source>
</reference>
<sequence>MSAIRLVPACAGLLAASLAAGAETLEYGRFGTVSVTRPAGEPRAVAVLASDAAGPGALDAALTEALRARGTLVLGVDAGRLWRQARPEDDGADACTFIGWDFEAFAQYAEKTLGLADYRQPLLVGSGLGAQLVWAAAAQSTINTFRGVLTLGFDPAWTSQWPLCDGDQGRVAQAAAGSPGEHLVPPPQLRIRWTTLRGGADGVTDAALQAFVAQVPRAHAVDVPDAALAGVPTPWLAPFGDAWEALATPAPTTALADLPLIELPAQATQRGSADWLAVILSGDGGWADIDRELGERFQAAGIPVVGFNMLKYLWRARSPEEAGRDLERVLAHYRSAWDRRRVLLVGYSLGADILPFAVNRMSPAGRDGVALAALLAPSRRVEFEFHPWDWIGASDDSHNPRALLVAPELLQLAVPALCVYGVEDEDDTACVELGSNARPTVLRLPGGHHFDENYRALAERVLDAAQRAATGATP</sequence>
<dbReference type="OrthoDB" id="641022at2"/>
<keyword evidence="4" id="KW-1185">Reference proteome</keyword>
<dbReference type="PIRSF" id="PIRSF029063">
    <property type="entry name" value="IV_sec_VirJ"/>
    <property type="match status" value="1"/>
</dbReference>
<dbReference type="SUPFAM" id="SSF53474">
    <property type="entry name" value="alpha/beta-Hydrolases"/>
    <property type="match status" value="2"/>
</dbReference>
<evidence type="ECO:0000256" key="1">
    <source>
        <dbReference type="SAM" id="SignalP"/>
    </source>
</evidence>
<gene>
    <name evidence="3" type="ORF">EV699_104111</name>
</gene>
<dbReference type="EMBL" id="SLWY01000004">
    <property type="protein sequence ID" value="TCO82719.1"/>
    <property type="molecule type" value="Genomic_DNA"/>
</dbReference>
<dbReference type="RefSeq" id="WP_132539236.1">
    <property type="nucleotide sequence ID" value="NZ_SLWY01000004.1"/>
</dbReference>
<dbReference type="Pfam" id="PF06057">
    <property type="entry name" value="VirJ"/>
    <property type="match status" value="1"/>
</dbReference>
<dbReference type="InterPro" id="IPR029058">
    <property type="entry name" value="AB_hydrolase_fold"/>
</dbReference>
<dbReference type="Proteomes" id="UP000295765">
    <property type="component" value="Unassembled WGS sequence"/>
</dbReference>
<evidence type="ECO:0000313" key="4">
    <source>
        <dbReference type="Proteomes" id="UP000295765"/>
    </source>
</evidence>
<organism evidence="3 4">
    <name type="scientific">Plasticicumulans lactativorans</name>
    <dbReference type="NCBI Taxonomy" id="1133106"/>
    <lineage>
        <taxon>Bacteria</taxon>
        <taxon>Pseudomonadati</taxon>
        <taxon>Pseudomonadota</taxon>
        <taxon>Gammaproteobacteria</taxon>
        <taxon>Candidatus Competibacteraceae</taxon>
        <taxon>Plasticicumulans</taxon>
    </lineage>
</organism>
<evidence type="ECO:0000313" key="3">
    <source>
        <dbReference type="EMBL" id="TCO82719.1"/>
    </source>
</evidence>
<feature type="chain" id="PRO_5020431668" evidence="1">
    <location>
        <begin position="23"/>
        <end position="474"/>
    </location>
</feature>
<evidence type="ECO:0000259" key="2">
    <source>
        <dbReference type="Pfam" id="PF06057"/>
    </source>
</evidence>
<feature type="domain" description="Bacterial virulence" evidence="2">
    <location>
        <begin position="274"/>
        <end position="467"/>
    </location>
</feature>
<accession>A0A4R2LDV4</accession>
<dbReference type="Gene3D" id="3.40.50.1820">
    <property type="entry name" value="alpha/beta hydrolase"/>
    <property type="match status" value="1"/>
</dbReference>
<name>A0A4R2LDV4_9GAMM</name>
<dbReference type="InterPro" id="IPR011225">
    <property type="entry name" value="IV_sec_VirJ"/>
</dbReference>
<proteinExistence type="predicted"/>
<feature type="signal peptide" evidence="1">
    <location>
        <begin position="1"/>
        <end position="22"/>
    </location>
</feature>
<dbReference type="InterPro" id="IPR010333">
    <property type="entry name" value="VirJ"/>
</dbReference>